<evidence type="ECO:0000313" key="3">
    <source>
        <dbReference type="Proteomes" id="UP001151760"/>
    </source>
</evidence>
<gene>
    <name evidence="2" type="ORF">Tco_0727540</name>
</gene>
<organism evidence="2 3">
    <name type="scientific">Tanacetum coccineum</name>
    <dbReference type="NCBI Taxonomy" id="301880"/>
    <lineage>
        <taxon>Eukaryota</taxon>
        <taxon>Viridiplantae</taxon>
        <taxon>Streptophyta</taxon>
        <taxon>Embryophyta</taxon>
        <taxon>Tracheophyta</taxon>
        <taxon>Spermatophyta</taxon>
        <taxon>Magnoliopsida</taxon>
        <taxon>eudicotyledons</taxon>
        <taxon>Gunneridae</taxon>
        <taxon>Pentapetalae</taxon>
        <taxon>asterids</taxon>
        <taxon>campanulids</taxon>
        <taxon>Asterales</taxon>
        <taxon>Asteraceae</taxon>
        <taxon>Asteroideae</taxon>
        <taxon>Anthemideae</taxon>
        <taxon>Anthemidinae</taxon>
        <taxon>Tanacetum</taxon>
    </lineage>
</organism>
<accession>A0ABQ4YIM5</accession>
<reference evidence="2" key="1">
    <citation type="journal article" date="2022" name="Int. J. Mol. Sci.">
        <title>Draft Genome of Tanacetum Coccineum: Genomic Comparison of Closely Related Tanacetum-Family Plants.</title>
        <authorList>
            <person name="Yamashiro T."/>
            <person name="Shiraishi A."/>
            <person name="Nakayama K."/>
            <person name="Satake H."/>
        </authorList>
    </citation>
    <scope>NUCLEOTIDE SEQUENCE</scope>
</reference>
<evidence type="ECO:0000256" key="1">
    <source>
        <dbReference type="SAM" id="MobiDB-lite"/>
    </source>
</evidence>
<dbReference type="Proteomes" id="UP001151760">
    <property type="component" value="Unassembled WGS sequence"/>
</dbReference>
<evidence type="ECO:0000313" key="2">
    <source>
        <dbReference type="EMBL" id="GJS77659.1"/>
    </source>
</evidence>
<feature type="region of interest" description="Disordered" evidence="1">
    <location>
        <begin position="35"/>
        <end position="63"/>
    </location>
</feature>
<comment type="caution">
    <text evidence="2">The sequence shown here is derived from an EMBL/GenBank/DDBJ whole genome shotgun (WGS) entry which is preliminary data.</text>
</comment>
<reference evidence="2" key="2">
    <citation type="submission" date="2022-01" db="EMBL/GenBank/DDBJ databases">
        <authorList>
            <person name="Yamashiro T."/>
            <person name="Shiraishi A."/>
            <person name="Satake H."/>
            <person name="Nakayama K."/>
        </authorList>
    </citation>
    <scope>NUCLEOTIDE SEQUENCE</scope>
</reference>
<proteinExistence type="predicted"/>
<sequence length="126" mass="14439">MRKSMSYAKHPAHKALYDALVQSLIVDDNDMDKQLDNLSTQKKRRRDDKDQDPSIDLPMRKRESKRILMNAEDNVNVAEMDAIESIKDVVVNAENPTQADASVPKQDMSKWFNTVVVERPESPDPE</sequence>
<dbReference type="EMBL" id="BQNB010010465">
    <property type="protein sequence ID" value="GJS77659.1"/>
    <property type="molecule type" value="Genomic_DNA"/>
</dbReference>
<name>A0ABQ4YIM5_9ASTR</name>
<protein>
    <submittedName>
        <fullName evidence="2">Uncharacterized protein</fullName>
    </submittedName>
</protein>
<keyword evidence="3" id="KW-1185">Reference proteome</keyword>